<keyword evidence="1" id="KW-0812">Transmembrane</keyword>
<evidence type="ECO:0000256" key="1">
    <source>
        <dbReference type="SAM" id="Phobius"/>
    </source>
</evidence>
<dbReference type="Pfam" id="PF25362">
    <property type="entry name" value="bPH_11"/>
    <property type="match status" value="1"/>
</dbReference>
<dbReference type="EMBL" id="FUKR01000032">
    <property type="protein sequence ID" value="SJN26755.1"/>
    <property type="molecule type" value="Genomic_DNA"/>
</dbReference>
<evidence type="ECO:0000313" key="4">
    <source>
        <dbReference type="Proteomes" id="UP000196778"/>
    </source>
</evidence>
<sequence>MLERLVPGLIVLAVLLLIVGLMYAGWRGRRRRGAPLAAALAPAPERLSDPTTSDALYVATTVRHDPLNRVTVPGLGFRARARLTVADEGVVIAANGEPAVFVPSADVIGAEQATWTIDRVVEDGGLTVIGWRLAGTELDSSFRLPSASAQHTIISRTRALAGTAPSPSESDTAS</sequence>
<proteinExistence type="predicted"/>
<feature type="transmembrane region" description="Helical" evidence="1">
    <location>
        <begin position="6"/>
        <end position="26"/>
    </location>
</feature>
<dbReference type="OrthoDB" id="3826692at2"/>
<protein>
    <submittedName>
        <fullName evidence="3">Integral membrane protein related to pyrimidine synthesis</fullName>
    </submittedName>
</protein>
<name>A0A1R4J4Q5_9MICO</name>
<dbReference type="Proteomes" id="UP000196778">
    <property type="component" value="Unassembled WGS sequence"/>
</dbReference>
<dbReference type="AlphaFoldDB" id="A0A1R4J4Q5"/>
<dbReference type="InterPro" id="IPR057446">
    <property type="entry name" value="PH_bac"/>
</dbReference>
<organism evidence="3 4">
    <name type="scientific">Mycetocola reblochoni REB411</name>
    <dbReference type="NCBI Taxonomy" id="1255698"/>
    <lineage>
        <taxon>Bacteria</taxon>
        <taxon>Bacillati</taxon>
        <taxon>Actinomycetota</taxon>
        <taxon>Actinomycetes</taxon>
        <taxon>Micrococcales</taxon>
        <taxon>Microbacteriaceae</taxon>
        <taxon>Mycetocola</taxon>
    </lineage>
</organism>
<evidence type="ECO:0000313" key="3">
    <source>
        <dbReference type="EMBL" id="SJN26755.1"/>
    </source>
</evidence>
<keyword evidence="1" id="KW-0472">Membrane</keyword>
<keyword evidence="4" id="KW-1185">Reference proteome</keyword>
<keyword evidence="1" id="KW-1133">Transmembrane helix</keyword>
<gene>
    <name evidence="3" type="ORF">FM119_05195</name>
</gene>
<reference evidence="4" key="1">
    <citation type="submission" date="2017-02" db="EMBL/GenBank/DDBJ databases">
        <authorList>
            <person name="Dridi B."/>
        </authorList>
    </citation>
    <scope>NUCLEOTIDE SEQUENCE [LARGE SCALE GENOMIC DNA]</scope>
    <source>
        <strain evidence="4">EB411</strain>
    </source>
</reference>
<dbReference type="RefSeq" id="WP_087136626.1">
    <property type="nucleotide sequence ID" value="NZ_FUKR01000032.1"/>
</dbReference>
<evidence type="ECO:0000259" key="2">
    <source>
        <dbReference type="Pfam" id="PF25362"/>
    </source>
</evidence>
<accession>A0A1R4J4Q5</accession>
<feature type="domain" description="PH" evidence="2">
    <location>
        <begin position="39"/>
        <end position="155"/>
    </location>
</feature>